<accession>A0A8C9SQ10</accession>
<dbReference type="AlphaFoldDB" id="A0A8C9SQ10"/>
<dbReference type="PANTHER" id="PTHR28620:SF1">
    <property type="entry name" value="CENP-V_GFA DOMAIN-CONTAINING PROTEIN"/>
    <property type="match status" value="1"/>
</dbReference>
<dbReference type="Gene3D" id="2.170.150.70">
    <property type="match status" value="1"/>
</dbReference>
<name>A0A8C9SQ10_SCLFO</name>
<sequence>MSRIVPRTAPHCPELSHTVPQNLDWIREQQAIEHLDEFAHTLALILISAAAREQQLSFHFSGNQAVHFVTMADTEEKNPRSASAGHVLHTGGCHCGAVRFQVFASPDLLVFDCNCSICTMKQNRHFIVPKNQFTLVQGLENLTTYTFNTHTAKHTFCRTCGVQSFYTPRSNPDGYGVAPHCLDQGTVRSITVEDFCGQQWEESMQKHHSIRSMSKPASK</sequence>
<dbReference type="InterPro" id="IPR052355">
    <property type="entry name" value="CENP-V-like"/>
</dbReference>
<dbReference type="Proteomes" id="UP000694397">
    <property type="component" value="Chromosome 4"/>
</dbReference>
<reference evidence="5" key="3">
    <citation type="submission" date="2025-09" db="UniProtKB">
        <authorList>
            <consortium name="Ensembl"/>
        </authorList>
    </citation>
    <scope>IDENTIFICATION</scope>
</reference>
<proteinExistence type="inferred from homology"/>
<dbReference type="PROSITE" id="PS51891">
    <property type="entry name" value="CENP_V_GFA"/>
    <property type="match status" value="1"/>
</dbReference>
<dbReference type="GO" id="GO:0046872">
    <property type="term" value="F:metal ion binding"/>
    <property type="evidence" value="ECO:0007669"/>
    <property type="project" value="UniProtKB-KW"/>
</dbReference>
<dbReference type="GO" id="GO:0016846">
    <property type="term" value="F:carbon-sulfur lyase activity"/>
    <property type="evidence" value="ECO:0007669"/>
    <property type="project" value="InterPro"/>
</dbReference>
<dbReference type="InterPro" id="IPR011057">
    <property type="entry name" value="Mss4-like_sf"/>
</dbReference>
<dbReference type="SUPFAM" id="SSF51316">
    <property type="entry name" value="Mss4-like"/>
    <property type="match status" value="1"/>
</dbReference>
<organism evidence="5 6">
    <name type="scientific">Scleropages formosus</name>
    <name type="common">Asian bonytongue</name>
    <name type="synonym">Osteoglossum formosum</name>
    <dbReference type="NCBI Taxonomy" id="113540"/>
    <lineage>
        <taxon>Eukaryota</taxon>
        <taxon>Metazoa</taxon>
        <taxon>Chordata</taxon>
        <taxon>Craniata</taxon>
        <taxon>Vertebrata</taxon>
        <taxon>Euteleostomi</taxon>
        <taxon>Actinopterygii</taxon>
        <taxon>Neopterygii</taxon>
        <taxon>Teleostei</taxon>
        <taxon>Osteoglossocephala</taxon>
        <taxon>Osteoglossomorpha</taxon>
        <taxon>Osteoglossiformes</taxon>
        <taxon>Osteoglossidae</taxon>
        <taxon>Scleropages</taxon>
    </lineage>
</organism>
<evidence type="ECO:0000256" key="3">
    <source>
        <dbReference type="ARBA" id="ARBA00022833"/>
    </source>
</evidence>
<evidence type="ECO:0000256" key="1">
    <source>
        <dbReference type="ARBA" id="ARBA00005495"/>
    </source>
</evidence>
<dbReference type="GeneTree" id="ENSGT00390000003183"/>
<keyword evidence="3" id="KW-0862">Zinc</keyword>
<reference evidence="5 6" key="1">
    <citation type="submission" date="2019-04" db="EMBL/GenBank/DDBJ databases">
        <authorList>
            <consortium name="Wellcome Sanger Institute Data Sharing"/>
        </authorList>
    </citation>
    <scope>NUCLEOTIDE SEQUENCE [LARGE SCALE GENOMIC DNA]</scope>
</reference>
<comment type="similarity">
    <text evidence="1">Belongs to the Gfa family.</text>
</comment>
<evidence type="ECO:0000313" key="6">
    <source>
        <dbReference type="Proteomes" id="UP000694397"/>
    </source>
</evidence>
<dbReference type="InterPro" id="IPR006913">
    <property type="entry name" value="CENP-V/GFA"/>
</dbReference>
<feature type="domain" description="CENP-V/GFA" evidence="4">
    <location>
        <begin position="89"/>
        <end position="201"/>
    </location>
</feature>
<dbReference type="Pfam" id="PF04828">
    <property type="entry name" value="GFA"/>
    <property type="match status" value="1"/>
</dbReference>
<gene>
    <name evidence="5" type="primary">CENPV</name>
    <name evidence="5" type="synonym">cenpv</name>
</gene>
<keyword evidence="6" id="KW-1185">Reference proteome</keyword>
<evidence type="ECO:0000259" key="4">
    <source>
        <dbReference type="PROSITE" id="PS51891"/>
    </source>
</evidence>
<evidence type="ECO:0000256" key="2">
    <source>
        <dbReference type="ARBA" id="ARBA00022723"/>
    </source>
</evidence>
<keyword evidence="2" id="KW-0479">Metal-binding</keyword>
<dbReference type="PANTHER" id="PTHR28620">
    <property type="entry name" value="CENTROMERE PROTEIN V"/>
    <property type="match status" value="1"/>
</dbReference>
<protein>
    <submittedName>
        <fullName evidence="5">Centromere protein V</fullName>
    </submittedName>
</protein>
<evidence type="ECO:0000313" key="5">
    <source>
        <dbReference type="Ensembl" id="ENSSFOP00015040948.1"/>
    </source>
</evidence>
<reference evidence="5" key="2">
    <citation type="submission" date="2025-08" db="UniProtKB">
        <authorList>
            <consortium name="Ensembl"/>
        </authorList>
    </citation>
    <scope>IDENTIFICATION</scope>
</reference>
<dbReference type="Ensembl" id="ENSSFOT00015058607.1">
    <property type="protein sequence ID" value="ENSSFOP00015040948.1"/>
    <property type="gene ID" value="ENSSFOG00015031837.1"/>
</dbReference>